<reference evidence="8 9" key="1">
    <citation type="submission" date="2014-04" db="EMBL/GenBank/DDBJ databases">
        <authorList>
            <consortium name="DOE Joint Genome Institute"/>
            <person name="Kuo A."/>
            <person name="Kohler A."/>
            <person name="Costa M.D."/>
            <person name="Nagy L.G."/>
            <person name="Floudas D."/>
            <person name="Copeland A."/>
            <person name="Barry K.W."/>
            <person name="Cichocki N."/>
            <person name="Veneault-Fourrey C."/>
            <person name="LaButti K."/>
            <person name="Lindquist E.A."/>
            <person name="Lipzen A."/>
            <person name="Lundell T."/>
            <person name="Morin E."/>
            <person name="Murat C."/>
            <person name="Sun H."/>
            <person name="Tunlid A."/>
            <person name="Henrissat B."/>
            <person name="Grigoriev I.V."/>
            <person name="Hibbett D.S."/>
            <person name="Martin F."/>
            <person name="Nordberg H.P."/>
            <person name="Cantor M.N."/>
            <person name="Hua S.X."/>
        </authorList>
    </citation>
    <scope>NUCLEOTIDE SEQUENCE [LARGE SCALE GENOMIC DNA]</scope>
    <source>
        <strain evidence="8 9">Marx 270</strain>
    </source>
</reference>
<proteinExistence type="inferred from homology"/>
<dbReference type="InParanoid" id="A0A0C3PQ17"/>
<evidence type="ECO:0000256" key="2">
    <source>
        <dbReference type="ARBA" id="ARBA00022630"/>
    </source>
</evidence>
<feature type="compositionally biased region" description="Polar residues" evidence="6">
    <location>
        <begin position="437"/>
        <end position="447"/>
    </location>
</feature>
<feature type="region of interest" description="Disordered" evidence="6">
    <location>
        <begin position="429"/>
        <end position="450"/>
    </location>
</feature>
<reference evidence="9" key="2">
    <citation type="submission" date="2015-01" db="EMBL/GenBank/DDBJ databases">
        <title>Evolutionary Origins and Diversification of the Mycorrhizal Mutualists.</title>
        <authorList>
            <consortium name="DOE Joint Genome Institute"/>
            <consortium name="Mycorrhizal Genomics Consortium"/>
            <person name="Kohler A."/>
            <person name="Kuo A."/>
            <person name="Nagy L.G."/>
            <person name="Floudas D."/>
            <person name="Copeland A."/>
            <person name="Barry K.W."/>
            <person name="Cichocki N."/>
            <person name="Veneault-Fourrey C."/>
            <person name="LaButti K."/>
            <person name="Lindquist E.A."/>
            <person name="Lipzen A."/>
            <person name="Lundell T."/>
            <person name="Morin E."/>
            <person name="Murat C."/>
            <person name="Riley R."/>
            <person name="Ohm R."/>
            <person name="Sun H."/>
            <person name="Tunlid A."/>
            <person name="Henrissat B."/>
            <person name="Grigoriev I.V."/>
            <person name="Hibbett D.S."/>
            <person name="Martin F."/>
        </authorList>
    </citation>
    <scope>NUCLEOTIDE SEQUENCE [LARGE SCALE GENOMIC DNA]</scope>
    <source>
        <strain evidence="9">Marx 270</strain>
    </source>
</reference>
<evidence type="ECO:0000256" key="4">
    <source>
        <dbReference type="ARBA" id="ARBA00023002"/>
    </source>
</evidence>
<dbReference type="AlphaFoldDB" id="A0A0C3PQ17"/>
<dbReference type="FunFam" id="3.50.50.60:FF:000115">
    <property type="entry name" value="Salicylate hydroxylase, putative"/>
    <property type="match status" value="1"/>
</dbReference>
<sequence>MSDLVTVGTVAPIDGLPRASTVNVTAPIEHLSELYEGRRAALSLDIVVVGCGIGGLAAAFCLAMAGHKVTILESAATIGEFGAGLVVSPNVTRQLIRWGLEKRLQEVAVSPSALNIRHWCTGETVTWKQCGDSMVKNYGAPLFNIHRADLHRMLYDLAEPRVTIRTNCRVVATDPSVPSLTLKSGEVVRADLVVGADGLWSVTRQYVIGMPDERTPSGDATYRAVLPTKLLLADPDLRVLAETPEMVVWFGPQRRIVAYNIRGMKEYNMVMCHPDRNPEGPWKIEESADRVKEEFVGWEPRVQKLLSLIPSAIKWRLMDHAPLETWVHKDGKLTLLGDACHPVLPYGAQGAAMAIEDAAVLGNLFSRLSSRAQIAPLLHAYEAIRYDRATNTQAFSRLRRTPFHLSDDREQEQHDEQTHAAMEDSLRAARGRAPVGTDTNVIGNANQPDREREAIQFRYDADKEAERWWREHGESEVGLLGMPSTS</sequence>
<dbReference type="GO" id="GO:0004497">
    <property type="term" value="F:monooxygenase activity"/>
    <property type="evidence" value="ECO:0007669"/>
    <property type="project" value="UniProtKB-KW"/>
</dbReference>
<keyword evidence="2" id="KW-0285">Flavoprotein</keyword>
<dbReference type="InterPro" id="IPR036188">
    <property type="entry name" value="FAD/NAD-bd_sf"/>
</dbReference>
<dbReference type="PRINTS" id="PR00420">
    <property type="entry name" value="RNGMNOXGNASE"/>
</dbReference>
<name>A0A0C3PQ17_PISTI</name>
<evidence type="ECO:0000259" key="7">
    <source>
        <dbReference type="Pfam" id="PF01494"/>
    </source>
</evidence>
<dbReference type="Gene3D" id="3.50.50.60">
    <property type="entry name" value="FAD/NAD(P)-binding domain"/>
    <property type="match status" value="1"/>
</dbReference>
<evidence type="ECO:0000256" key="3">
    <source>
        <dbReference type="ARBA" id="ARBA00022827"/>
    </source>
</evidence>
<dbReference type="Pfam" id="PF01494">
    <property type="entry name" value="FAD_binding_3"/>
    <property type="match status" value="1"/>
</dbReference>
<evidence type="ECO:0000313" key="8">
    <source>
        <dbReference type="EMBL" id="KIO10594.1"/>
    </source>
</evidence>
<dbReference type="EMBL" id="KN831952">
    <property type="protein sequence ID" value="KIO10594.1"/>
    <property type="molecule type" value="Genomic_DNA"/>
</dbReference>
<accession>A0A0C3PQ17</accession>
<dbReference type="GO" id="GO:0071949">
    <property type="term" value="F:FAD binding"/>
    <property type="evidence" value="ECO:0007669"/>
    <property type="project" value="InterPro"/>
</dbReference>
<keyword evidence="4" id="KW-0560">Oxidoreductase</keyword>
<dbReference type="STRING" id="870435.A0A0C3PQ17"/>
<dbReference type="InterPro" id="IPR002938">
    <property type="entry name" value="FAD-bd"/>
</dbReference>
<keyword evidence="9" id="KW-1185">Reference proteome</keyword>
<dbReference type="PANTHER" id="PTHR13789:SF147">
    <property type="entry name" value="PUTATIVE (AFU_ORTHOLOGUE AFUA_2G01950)-RELATED"/>
    <property type="match status" value="1"/>
</dbReference>
<comment type="similarity">
    <text evidence="1">Belongs to the paxM FAD-dependent monooxygenase family.</text>
</comment>
<dbReference type="SUPFAM" id="SSF54373">
    <property type="entry name" value="FAD-linked reductases, C-terminal domain"/>
    <property type="match status" value="1"/>
</dbReference>
<feature type="domain" description="FAD-binding" evidence="7">
    <location>
        <begin position="45"/>
        <end position="393"/>
    </location>
</feature>
<gene>
    <name evidence="8" type="ORF">M404DRAFT_21497</name>
</gene>
<protein>
    <recommendedName>
        <fullName evidence="7">FAD-binding domain-containing protein</fullName>
    </recommendedName>
</protein>
<organism evidence="8 9">
    <name type="scientific">Pisolithus tinctorius Marx 270</name>
    <dbReference type="NCBI Taxonomy" id="870435"/>
    <lineage>
        <taxon>Eukaryota</taxon>
        <taxon>Fungi</taxon>
        <taxon>Dikarya</taxon>
        <taxon>Basidiomycota</taxon>
        <taxon>Agaricomycotina</taxon>
        <taxon>Agaricomycetes</taxon>
        <taxon>Agaricomycetidae</taxon>
        <taxon>Boletales</taxon>
        <taxon>Sclerodermatineae</taxon>
        <taxon>Pisolithaceae</taxon>
        <taxon>Pisolithus</taxon>
    </lineage>
</organism>
<dbReference type="InterPro" id="IPR050493">
    <property type="entry name" value="FAD-dep_Monooxygenase_BioMet"/>
</dbReference>
<dbReference type="OrthoDB" id="9993796at2759"/>
<keyword evidence="5" id="KW-0503">Monooxygenase</keyword>
<dbReference type="HOGENOM" id="CLU_009665_19_3_1"/>
<dbReference type="SUPFAM" id="SSF51905">
    <property type="entry name" value="FAD/NAD(P)-binding domain"/>
    <property type="match status" value="1"/>
</dbReference>
<dbReference type="Proteomes" id="UP000054217">
    <property type="component" value="Unassembled WGS sequence"/>
</dbReference>
<evidence type="ECO:0000313" key="9">
    <source>
        <dbReference type="Proteomes" id="UP000054217"/>
    </source>
</evidence>
<dbReference type="PANTHER" id="PTHR13789">
    <property type="entry name" value="MONOOXYGENASE"/>
    <property type="match status" value="1"/>
</dbReference>
<evidence type="ECO:0000256" key="1">
    <source>
        <dbReference type="ARBA" id="ARBA00007992"/>
    </source>
</evidence>
<evidence type="ECO:0000256" key="5">
    <source>
        <dbReference type="ARBA" id="ARBA00023033"/>
    </source>
</evidence>
<keyword evidence="3" id="KW-0274">FAD</keyword>
<evidence type="ECO:0000256" key="6">
    <source>
        <dbReference type="SAM" id="MobiDB-lite"/>
    </source>
</evidence>